<dbReference type="InterPro" id="IPR027417">
    <property type="entry name" value="P-loop_NTPase"/>
</dbReference>
<organism evidence="6 7">
    <name type="scientific">Salisediminibacterium halotolerans</name>
    <dbReference type="NCBI Taxonomy" id="517425"/>
    <lineage>
        <taxon>Bacteria</taxon>
        <taxon>Bacillati</taxon>
        <taxon>Bacillota</taxon>
        <taxon>Bacilli</taxon>
        <taxon>Bacillales</taxon>
        <taxon>Bacillaceae</taxon>
        <taxon>Salisediminibacterium</taxon>
    </lineage>
</organism>
<evidence type="ECO:0000259" key="5">
    <source>
        <dbReference type="PROSITE" id="PS51194"/>
    </source>
</evidence>
<keyword evidence="7" id="KW-1185">Reference proteome</keyword>
<dbReference type="SMART" id="SM00490">
    <property type="entry name" value="HELICc"/>
    <property type="match status" value="1"/>
</dbReference>
<evidence type="ECO:0000256" key="1">
    <source>
        <dbReference type="ARBA" id="ARBA00022741"/>
    </source>
</evidence>
<feature type="domain" description="Helicase ATP-binding" evidence="4">
    <location>
        <begin position="143"/>
        <end position="295"/>
    </location>
</feature>
<gene>
    <name evidence="6" type="ORF">SAMN05444126_11120</name>
</gene>
<dbReference type="STRING" id="1464123.SAMN05444126_11120"/>
<dbReference type="PANTHER" id="PTHR30580:SF1">
    <property type="entry name" value="COMF OPERON PROTEIN 1"/>
    <property type="match status" value="1"/>
</dbReference>
<dbReference type="CDD" id="cd18785">
    <property type="entry name" value="SF2_C"/>
    <property type="match status" value="1"/>
</dbReference>
<dbReference type="Pfam" id="PF00271">
    <property type="entry name" value="Helicase_C"/>
    <property type="match status" value="1"/>
</dbReference>
<dbReference type="RefSeq" id="WP_245729793.1">
    <property type="nucleotide sequence ID" value="NZ_FOGV01000011.1"/>
</dbReference>
<protein>
    <submittedName>
        <fullName evidence="6">Competence protein ComFA</fullName>
    </submittedName>
</protein>
<keyword evidence="3" id="KW-0238">DNA-binding</keyword>
<dbReference type="SMART" id="SM00487">
    <property type="entry name" value="DEXDc"/>
    <property type="match status" value="1"/>
</dbReference>
<evidence type="ECO:0000256" key="3">
    <source>
        <dbReference type="ARBA" id="ARBA00023125"/>
    </source>
</evidence>
<reference evidence="7" key="1">
    <citation type="submission" date="2016-10" db="EMBL/GenBank/DDBJ databases">
        <authorList>
            <person name="de Groot N.N."/>
        </authorList>
    </citation>
    <scope>NUCLEOTIDE SEQUENCE [LARGE SCALE GENOMIC DNA]</scope>
    <source>
        <strain evidence="7">10nlg</strain>
    </source>
</reference>
<dbReference type="GO" id="GO:0006302">
    <property type="term" value="P:double-strand break repair"/>
    <property type="evidence" value="ECO:0007669"/>
    <property type="project" value="TreeGrafter"/>
</dbReference>
<keyword evidence="1" id="KW-0547">Nucleotide-binding</keyword>
<dbReference type="GO" id="GO:0016787">
    <property type="term" value="F:hydrolase activity"/>
    <property type="evidence" value="ECO:0007669"/>
    <property type="project" value="InterPro"/>
</dbReference>
<dbReference type="Pfam" id="PF04851">
    <property type="entry name" value="ResIII"/>
    <property type="match status" value="1"/>
</dbReference>
<dbReference type="GO" id="GO:0005524">
    <property type="term" value="F:ATP binding"/>
    <property type="evidence" value="ECO:0007669"/>
    <property type="project" value="UniProtKB-KW"/>
</dbReference>
<evidence type="ECO:0000256" key="2">
    <source>
        <dbReference type="ARBA" id="ARBA00022840"/>
    </source>
</evidence>
<dbReference type="InterPro" id="IPR001650">
    <property type="entry name" value="Helicase_C-like"/>
</dbReference>
<name>A0A1H9TSJ7_9BACI</name>
<dbReference type="SUPFAM" id="SSF52540">
    <property type="entry name" value="P-loop containing nucleoside triphosphate hydrolases"/>
    <property type="match status" value="1"/>
</dbReference>
<dbReference type="Gene3D" id="3.40.50.300">
    <property type="entry name" value="P-loop containing nucleotide triphosphate hydrolases"/>
    <property type="match status" value="2"/>
</dbReference>
<dbReference type="GO" id="GO:0006270">
    <property type="term" value="P:DNA replication initiation"/>
    <property type="evidence" value="ECO:0007669"/>
    <property type="project" value="TreeGrafter"/>
</dbReference>
<feature type="domain" description="Helicase C-terminal" evidence="5">
    <location>
        <begin position="327"/>
        <end position="480"/>
    </location>
</feature>
<dbReference type="InterPro" id="IPR006935">
    <property type="entry name" value="Helicase/UvrB_N"/>
</dbReference>
<evidence type="ECO:0000259" key="4">
    <source>
        <dbReference type="PROSITE" id="PS51192"/>
    </source>
</evidence>
<sequence length="480" mass="52112">MTRDTSVFTPDAALQRLLTGRKLLDAEVCRKVTREELNAHIDAGLVQVSPAFERNAAGKRICGRCGNAEARLFGSYPCAHCGKECRYCRACIMMGRVSECAQFVGWITEGVYQPRSVLLAWEGTLTAAQARAARKLAAEVERLASGAGGGEFLVWAVCGAGKTEMLFQAVREALASGFPVMIATPRTDVVLELAPRFAAAFPDTATAALYGGADERFPQAELVICTTHQAMRYRRHFPVCIIDEVDAFPFSADEKLTHAVSEAATADALTVYVTATPPRVMQQAAARGRLPHIRIPRRYHGHDLPVPTLCWAGDWHKRLRARVPPPLLRWLRTQLAAGRPVFLFLPRVALLDDAAAALVRALAADLPSPDALDHVHAADPGRTDKVARFRSGAIRLLLTTTILERGVTVPGVQVAVLGAEDAIFTESALVQIAGRAGRNPADPAGDVIFFHHGRTAEMARAVRHIKAMNAETVEMNTHLD</sequence>
<dbReference type="Proteomes" id="UP000199318">
    <property type="component" value="Unassembled WGS sequence"/>
</dbReference>
<dbReference type="PROSITE" id="PS51192">
    <property type="entry name" value="HELICASE_ATP_BIND_1"/>
    <property type="match status" value="1"/>
</dbReference>
<dbReference type="EMBL" id="FOGV01000011">
    <property type="protein sequence ID" value="SES00280.1"/>
    <property type="molecule type" value="Genomic_DNA"/>
</dbReference>
<dbReference type="PROSITE" id="PS51194">
    <property type="entry name" value="HELICASE_CTER"/>
    <property type="match status" value="1"/>
</dbReference>
<accession>A0A1H9TSJ7</accession>
<comment type="caution">
    <text evidence="6">The sequence shown here is derived from an EMBL/GenBank/DDBJ whole genome shotgun (WGS) entry which is preliminary data.</text>
</comment>
<evidence type="ECO:0000313" key="7">
    <source>
        <dbReference type="Proteomes" id="UP000199318"/>
    </source>
</evidence>
<dbReference type="GO" id="GO:0043138">
    <property type="term" value="F:3'-5' DNA helicase activity"/>
    <property type="evidence" value="ECO:0007669"/>
    <property type="project" value="TreeGrafter"/>
</dbReference>
<dbReference type="AlphaFoldDB" id="A0A1H9TSJ7"/>
<proteinExistence type="predicted"/>
<dbReference type="InterPro" id="IPR014001">
    <property type="entry name" value="Helicase_ATP-bd"/>
</dbReference>
<evidence type="ECO:0000313" key="6">
    <source>
        <dbReference type="EMBL" id="SES00280.1"/>
    </source>
</evidence>
<dbReference type="GO" id="GO:0003677">
    <property type="term" value="F:DNA binding"/>
    <property type="evidence" value="ECO:0007669"/>
    <property type="project" value="UniProtKB-KW"/>
</dbReference>
<dbReference type="GO" id="GO:0006310">
    <property type="term" value="P:DNA recombination"/>
    <property type="evidence" value="ECO:0007669"/>
    <property type="project" value="TreeGrafter"/>
</dbReference>
<dbReference type="PANTHER" id="PTHR30580">
    <property type="entry name" value="PRIMOSOMAL PROTEIN N"/>
    <property type="match status" value="1"/>
</dbReference>
<keyword evidence="2" id="KW-0067">ATP-binding</keyword>